<feature type="non-terminal residue" evidence="4">
    <location>
        <position position="278"/>
    </location>
</feature>
<dbReference type="PANTHER" id="PTHR30535">
    <property type="entry name" value="VITAMIN B12-BINDING PROTEIN"/>
    <property type="match status" value="1"/>
</dbReference>
<dbReference type="EMBL" id="DVMU01000017">
    <property type="protein sequence ID" value="HIU33069.1"/>
    <property type="molecule type" value="Genomic_DNA"/>
</dbReference>
<proteinExistence type="inferred from homology"/>
<reference evidence="4" key="2">
    <citation type="journal article" date="2021" name="PeerJ">
        <title>Extensive microbial diversity within the chicken gut microbiome revealed by metagenomics and culture.</title>
        <authorList>
            <person name="Gilroy R."/>
            <person name="Ravi A."/>
            <person name="Getino M."/>
            <person name="Pursley I."/>
            <person name="Horton D.L."/>
            <person name="Alikhan N.F."/>
            <person name="Baker D."/>
            <person name="Gharbi K."/>
            <person name="Hall N."/>
            <person name="Watson M."/>
            <person name="Adriaenssens E.M."/>
            <person name="Foster-Nyarko E."/>
            <person name="Jarju S."/>
            <person name="Secka A."/>
            <person name="Antonio M."/>
            <person name="Oren A."/>
            <person name="Chaudhuri R.R."/>
            <person name="La Ragione R."/>
            <person name="Hildebrand F."/>
            <person name="Pallen M.J."/>
        </authorList>
    </citation>
    <scope>NUCLEOTIDE SEQUENCE</scope>
    <source>
        <strain evidence="4">ChiHcec3-11533</strain>
    </source>
</reference>
<dbReference type="Pfam" id="PF01497">
    <property type="entry name" value="Peripla_BP_2"/>
    <property type="match status" value="1"/>
</dbReference>
<sequence>MKRWLAAFLTLAFLAGSSLAEGDFPLILDNYGREITLEARPQRVVTAGPNCTELFIALGLEDLVIGKSCENHAQAPLAEYQSAYAAIPELTFGYPTLEAVVGSGADFLYAIDWVFGGDFTPEALEEYGIAVYSNSAVSVEEVFSEISDLGEIFGVQEQAQSFIDSQKERIAAVQSVISGKAPRKVFCYDSDTGSGVYTAGGPNLETELIALAGGENICAHLDKAWVGVSLEEILRQQPDAIIVHDYDAPTAAEKIAAIQGDPILSQLECVQNNRFIVL</sequence>
<evidence type="ECO:0000259" key="3">
    <source>
        <dbReference type="PROSITE" id="PS50983"/>
    </source>
</evidence>
<dbReference type="InterPro" id="IPR002491">
    <property type="entry name" value="ABC_transptr_periplasmic_BD"/>
</dbReference>
<feature type="signal peptide" evidence="2">
    <location>
        <begin position="1"/>
        <end position="20"/>
    </location>
</feature>
<feature type="chain" id="PRO_5039390953" evidence="2">
    <location>
        <begin position="21"/>
        <end position="278"/>
    </location>
</feature>
<dbReference type="PANTHER" id="PTHR30535:SF7">
    <property type="entry name" value="IRON(III) DICITRATE-BINDING PROTEIN"/>
    <property type="match status" value="1"/>
</dbReference>
<dbReference type="InterPro" id="IPR050902">
    <property type="entry name" value="ABC_Transporter_SBP"/>
</dbReference>
<gene>
    <name evidence="4" type="ORF">IAB02_00770</name>
</gene>
<accession>A0A9D1LAZ8</accession>
<comment type="similarity">
    <text evidence="1">Belongs to the bacterial solute-binding protein 8 family.</text>
</comment>
<organism evidence="4 5">
    <name type="scientific">Candidatus Pullichristensenella excrementigallinarum</name>
    <dbReference type="NCBI Taxonomy" id="2840907"/>
    <lineage>
        <taxon>Bacteria</taxon>
        <taxon>Bacillati</taxon>
        <taxon>Bacillota</taxon>
        <taxon>Clostridia</taxon>
        <taxon>Candidatus Pullichristensenella</taxon>
    </lineage>
</organism>
<evidence type="ECO:0000256" key="2">
    <source>
        <dbReference type="SAM" id="SignalP"/>
    </source>
</evidence>
<evidence type="ECO:0000313" key="5">
    <source>
        <dbReference type="Proteomes" id="UP000824072"/>
    </source>
</evidence>
<keyword evidence="2" id="KW-0732">Signal</keyword>
<comment type="caution">
    <text evidence="4">The sequence shown here is derived from an EMBL/GenBank/DDBJ whole genome shotgun (WGS) entry which is preliminary data.</text>
</comment>
<dbReference type="Proteomes" id="UP000824072">
    <property type="component" value="Unassembled WGS sequence"/>
</dbReference>
<feature type="domain" description="Fe/B12 periplasmic-binding" evidence="3">
    <location>
        <begin position="43"/>
        <end position="278"/>
    </location>
</feature>
<evidence type="ECO:0000256" key="1">
    <source>
        <dbReference type="ARBA" id="ARBA00008814"/>
    </source>
</evidence>
<reference evidence="4" key="1">
    <citation type="submission" date="2020-10" db="EMBL/GenBank/DDBJ databases">
        <authorList>
            <person name="Gilroy R."/>
        </authorList>
    </citation>
    <scope>NUCLEOTIDE SEQUENCE</scope>
    <source>
        <strain evidence="4">ChiHcec3-11533</strain>
    </source>
</reference>
<evidence type="ECO:0000313" key="4">
    <source>
        <dbReference type="EMBL" id="HIU33069.1"/>
    </source>
</evidence>
<dbReference type="SUPFAM" id="SSF53807">
    <property type="entry name" value="Helical backbone' metal receptor"/>
    <property type="match status" value="1"/>
</dbReference>
<name>A0A9D1LAZ8_9FIRM</name>
<dbReference type="PROSITE" id="PS50983">
    <property type="entry name" value="FE_B12_PBP"/>
    <property type="match status" value="1"/>
</dbReference>
<protein>
    <submittedName>
        <fullName evidence="4">ABC transporter substrate-binding protein</fullName>
    </submittedName>
</protein>
<dbReference type="AlphaFoldDB" id="A0A9D1LAZ8"/>
<dbReference type="Gene3D" id="3.40.50.1980">
    <property type="entry name" value="Nitrogenase molybdenum iron protein domain"/>
    <property type="match status" value="2"/>
</dbReference>